<evidence type="ECO:0000256" key="1">
    <source>
        <dbReference type="ARBA" id="ARBA00003436"/>
    </source>
</evidence>
<dbReference type="Pfam" id="PF15974">
    <property type="entry name" value="Cadherin_tail"/>
    <property type="match status" value="1"/>
</dbReference>
<feature type="domain" description="Cadherin" evidence="16">
    <location>
        <begin position="4019"/>
        <end position="4124"/>
    </location>
</feature>
<feature type="domain" description="Cadherin" evidence="16">
    <location>
        <begin position="352"/>
        <end position="458"/>
    </location>
</feature>
<feature type="transmembrane region" description="Helical" evidence="15">
    <location>
        <begin position="2181"/>
        <end position="2203"/>
    </location>
</feature>
<feature type="domain" description="Cadherin" evidence="16">
    <location>
        <begin position="5185"/>
        <end position="5337"/>
    </location>
</feature>
<keyword evidence="11" id="KW-0325">Glycoprotein</keyword>
<feature type="transmembrane region" description="Helical" evidence="15">
    <location>
        <begin position="6491"/>
        <end position="6513"/>
    </location>
</feature>
<feature type="domain" description="Cadherin" evidence="16">
    <location>
        <begin position="1839"/>
        <end position="1943"/>
    </location>
</feature>
<feature type="transmembrane region" description="Helical" evidence="15">
    <location>
        <begin position="5133"/>
        <end position="5155"/>
    </location>
</feature>
<dbReference type="InterPro" id="IPR050174">
    <property type="entry name" value="Protocadherin/Cadherin-CA"/>
</dbReference>
<comment type="caution">
    <text evidence="17">The sequence shown here is derived from an EMBL/GenBank/DDBJ whole genome shotgun (WGS) entry which is preliminary data.</text>
</comment>
<reference evidence="17 18" key="1">
    <citation type="journal article" date="2019" name="Mol. Ecol. Resour.">
        <title>Chromosome-level genome assembly of Triplophysa tibetana, a fish adapted to the harsh high-altitude environment of the Tibetan Plateau.</title>
        <authorList>
            <person name="Yang X."/>
            <person name="Liu H."/>
            <person name="Ma Z."/>
            <person name="Zou Y."/>
            <person name="Zou M."/>
            <person name="Mao Y."/>
            <person name="Li X."/>
            <person name="Wang H."/>
            <person name="Chen T."/>
            <person name="Wang W."/>
            <person name="Yang R."/>
        </authorList>
    </citation>
    <scope>NUCLEOTIDE SEQUENCE [LARGE SCALE GENOMIC DNA]</scope>
    <source>
        <strain evidence="17">TTIB1903HZAU</strain>
        <tissue evidence="17">Muscle</tissue>
    </source>
</reference>
<dbReference type="GO" id="GO:0009653">
    <property type="term" value="P:anatomical structure morphogenesis"/>
    <property type="evidence" value="ECO:0007669"/>
    <property type="project" value="UniProtKB-ARBA"/>
</dbReference>
<evidence type="ECO:0000256" key="11">
    <source>
        <dbReference type="ARBA" id="ARBA00023180"/>
    </source>
</evidence>
<evidence type="ECO:0000256" key="8">
    <source>
        <dbReference type="ARBA" id="ARBA00022889"/>
    </source>
</evidence>
<feature type="transmembrane region" description="Helical" evidence="15">
    <location>
        <begin position="7312"/>
        <end position="7337"/>
    </location>
</feature>
<keyword evidence="9 15" id="KW-1133">Transmembrane helix</keyword>
<feature type="domain" description="Cadherin" evidence="16">
    <location>
        <begin position="4896"/>
        <end position="5005"/>
    </location>
</feature>
<dbReference type="InterPro" id="IPR002126">
    <property type="entry name" value="Cadherin-like_dom"/>
</dbReference>
<dbReference type="Pfam" id="PF08266">
    <property type="entry name" value="Cadherin_2"/>
    <property type="match status" value="10"/>
</dbReference>
<feature type="domain" description="Cadherin" evidence="16">
    <location>
        <begin position="2072"/>
        <end position="2165"/>
    </location>
</feature>
<evidence type="ECO:0000256" key="3">
    <source>
        <dbReference type="ARBA" id="ARBA00022475"/>
    </source>
</evidence>
<feature type="domain" description="Cadherin" evidence="16">
    <location>
        <begin position="4685"/>
        <end position="4790"/>
    </location>
</feature>
<feature type="transmembrane region" description="Helical" evidence="15">
    <location>
        <begin position="4376"/>
        <end position="4399"/>
    </location>
</feature>
<accession>A0A5A9N2J0</accession>
<feature type="transmembrane region" description="Helical" evidence="15">
    <location>
        <begin position="2938"/>
        <end position="2961"/>
    </location>
</feature>
<feature type="domain" description="Cadherin" evidence="16">
    <location>
        <begin position="1015"/>
        <end position="1121"/>
    </location>
</feature>
<dbReference type="FunFam" id="2.60.40.60:FF:000001">
    <property type="entry name" value="Protocadherin alpha 2"/>
    <property type="match status" value="9"/>
</dbReference>
<feature type="domain" description="Cadherin" evidence="16">
    <location>
        <begin position="135"/>
        <end position="243"/>
    </location>
</feature>
<feature type="transmembrane region" description="Helical" evidence="15">
    <location>
        <begin position="695"/>
        <end position="718"/>
    </location>
</feature>
<feature type="domain" description="Cadherin" evidence="16">
    <location>
        <begin position="7199"/>
        <end position="7297"/>
    </location>
</feature>
<feature type="domain" description="Cadherin" evidence="16">
    <location>
        <begin position="6658"/>
        <end position="6755"/>
    </location>
</feature>
<feature type="domain" description="Cadherin" evidence="16">
    <location>
        <begin position="6046"/>
        <end position="6153"/>
    </location>
</feature>
<dbReference type="FunFam" id="2.60.40.60:FF:000007">
    <property type="entry name" value="Protocadherin alpha 2"/>
    <property type="match status" value="10"/>
</dbReference>
<keyword evidence="7 13" id="KW-0106">Calcium</keyword>
<dbReference type="GO" id="GO:0005509">
    <property type="term" value="F:calcium ion binding"/>
    <property type="evidence" value="ECO:0007669"/>
    <property type="project" value="UniProtKB-UniRule"/>
</dbReference>
<feature type="domain" description="Cadherin" evidence="16">
    <location>
        <begin position="3146"/>
        <end position="3254"/>
    </location>
</feature>
<feature type="domain" description="Cadherin" evidence="16">
    <location>
        <begin position="1516"/>
        <end position="1622"/>
    </location>
</feature>
<dbReference type="GO" id="GO:0007156">
    <property type="term" value="P:homophilic cell adhesion via plasma membrane adhesion molecules"/>
    <property type="evidence" value="ECO:0007669"/>
    <property type="project" value="InterPro"/>
</dbReference>
<feature type="transmembrane region" description="Helical" evidence="15">
    <location>
        <begin position="3704"/>
        <end position="3727"/>
    </location>
</feature>
<evidence type="ECO:0000256" key="10">
    <source>
        <dbReference type="ARBA" id="ARBA00023136"/>
    </source>
</evidence>
<feature type="domain" description="Cadherin" evidence="16">
    <location>
        <begin position="3363"/>
        <end position="3467"/>
    </location>
</feature>
<feature type="domain" description="Cadherin" evidence="16">
    <location>
        <begin position="5624"/>
        <end position="5738"/>
    </location>
</feature>
<dbReference type="InterPro" id="IPR020894">
    <property type="entry name" value="Cadherin_CS"/>
</dbReference>
<evidence type="ECO:0000256" key="4">
    <source>
        <dbReference type="ARBA" id="ARBA00022692"/>
    </source>
</evidence>
<feature type="domain" description="Cadherin" evidence="16">
    <location>
        <begin position="5837"/>
        <end position="5936"/>
    </location>
</feature>
<feature type="transmembrane region" description="Helical" evidence="15">
    <location>
        <begin position="6637"/>
        <end position="6657"/>
    </location>
</feature>
<name>A0A5A9N2J0_9TELE</name>
<dbReference type="Pfam" id="PF00028">
    <property type="entry name" value="Cadherin"/>
    <property type="match status" value="46"/>
</dbReference>
<feature type="domain" description="Cadherin" evidence="16">
    <location>
        <begin position="2702"/>
        <end position="2811"/>
    </location>
</feature>
<feature type="domain" description="Cadherin" evidence="16">
    <location>
        <begin position="3789"/>
        <end position="3910"/>
    </location>
</feature>
<feature type="domain" description="Cadherin" evidence="16">
    <location>
        <begin position="4133"/>
        <end position="4229"/>
    </location>
</feature>
<gene>
    <name evidence="17" type="ORF">E1301_Tti000476</name>
</gene>
<dbReference type="PROSITE" id="PS50268">
    <property type="entry name" value="CADHERIN_2"/>
    <property type="match status" value="57"/>
</dbReference>
<evidence type="ECO:0000313" key="18">
    <source>
        <dbReference type="Proteomes" id="UP000324632"/>
    </source>
</evidence>
<evidence type="ECO:0000256" key="5">
    <source>
        <dbReference type="ARBA" id="ARBA00022729"/>
    </source>
</evidence>
<feature type="domain" description="Cadherin" evidence="16">
    <location>
        <begin position="907"/>
        <end position="1014"/>
    </location>
</feature>
<feature type="domain" description="Cadherin" evidence="16">
    <location>
        <begin position="800"/>
        <end position="906"/>
    </location>
</feature>
<feature type="domain" description="Cadherin" evidence="16">
    <location>
        <begin position="6973"/>
        <end position="7076"/>
    </location>
</feature>
<evidence type="ECO:0000256" key="6">
    <source>
        <dbReference type="ARBA" id="ARBA00022737"/>
    </source>
</evidence>
<feature type="region of interest" description="Disordered" evidence="14">
    <location>
        <begin position="7570"/>
        <end position="7614"/>
    </location>
</feature>
<feature type="domain" description="Cadherin" evidence="16">
    <location>
        <begin position="459"/>
        <end position="568"/>
    </location>
</feature>
<dbReference type="InterPro" id="IPR013164">
    <property type="entry name" value="Cadherin_N"/>
</dbReference>
<comment type="subcellular location">
    <subcellularLocation>
        <location evidence="2">Cell membrane</location>
        <topology evidence="2">Single-pass type I membrane protein</topology>
    </subcellularLocation>
</comment>
<protein>
    <recommendedName>
        <fullName evidence="12">Protocadherin gamma-C3</fullName>
    </recommendedName>
</protein>
<feature type="domain" description="Cadherin" evidence="16">
    <location>
        <begin position="583"/>
        <end position="686"/>
    </location>
</feature>
<dbReference type="FunFam" id="2.60.40.60:FF:000129">
    <property type="entry name" value="protocadherin alpha-C2 isoform X1"/>
    <property type="match status" value="9"/>
</dbReference>
<dbReference type="PANTHER" id="PTHR24028:SF119">
    <property type="entry name" value="PROTOCADHERIN ALPHA-C2"/>
    <property type="match status" value="1"/>
</dbReference>
<dbReference type="SUPFAM" id="SSF49313">
    <property type="entry name" value="Cadherin-like"/>
    <property type="match status" value="57"/>
</dbReference>
<dbReference type="InterPro" id="IPR031904">
    <property type="entry name" value="Cadherin_CBD"/>
</dbReference>
<evidence type="ECO:0000259" key="16">
    <source>
        <dbReference type="PROSITE" id="PS50268"/>
    </source>
</evidence>
<dbReference type="FunFam" id="2.60.40.60:FF:000004">
    <property type="entry name" value="Protocadherin 1 gamma 2"/>
    <property type="match status" value="9"/>
</dbReference>
<feature type="domain" description="Cadherin" evidence="16">
    <location>
        <begin position="4799"/>
        <end position="4895"/>
    </location>
</feature>
<feature type="compositionally biased region" description="Basic and acidic residues" evidence="14">
    <location>
        <begin position="7575"/>
        <end position="7591"/>
    </location>
</feature>
<feature type="domain" description="Cadherin" evidence="16">
    <location>
        <begin position="6154"/>
        <end position="6258"/>
    </location>
</feature>
<feature type="domain" description="Cadherin" evidence="16">
    <location>
        <begin position="1130"/>
        <end position="1226"/>
    </location>
</feature>
<feature type="domain" description="Cadherin" evidence="16">
    <location>
        <begin position="3468"/>
        <end position="3577"/>
    </location>
</feature>
<evidence type="ECO:0000256" key="13">
    <source>
        <dbReference type="PROSITE-ProRule" id="PRU00043"/>
    </source>
</evidence>
<feature type="transmembrane region" description="Helical" evidence="15">
    <location>
        <begin position="1461"/>
        <end position="1484"/>
    </location>
</feature>
<dbReference type="SMART" id="SM00112">
    <property type="entry name" value="CA"/>
    <property type="match status" value="58"/>
</dbReference>
<proteinExistence type="predicted"/>
<dbReference type="PROSITE" id="PS00232">
    <property type="entry name" value="CADHERIN_1"/>
    <property type="match status" value="30"/>
</dbReference>
<evidence type="ECO:0000256" key="12">
    <source>
        <dbReference type="ARBA" id="ARBA00074462"/>
    </source>
</evidence>
<feature type="domain" description="Cadherin" evidence="16">
    <location>
        <begin position="2597"/>
        <end position="2701"/>
    </location>
</feature>
<feature type="transmembrane region" description="Helical" evidence="15">
    <location>
        <begin position="5774"/>
        <end position="5797"/>
    </location>
</feature>
<evidence type="ECO:0000313" key="17">
    <source>
        <dbReference type="EMBL" id="KAA0703880.1"/>
    </source>
</evidence>
<dbReference type="Pfam" id="PF16492">
    <property type="entry name" value="Cadherin_C_2"/>
    <property type="match status" value="7"/>
</dbReference>
<keyword evidence="3" id="KW-1003">Cell membrane</keyword>
<feature type="domain" description="Cadherin" evidence="16">
    <location>
        <begin position="4256"/>
        <end position="4361"/>
    </location>
</feature>
<keyword evidence="8" id="KW-0130">Cell adhesion</keyword>
<dbReference type="FunFam" id="2.60.40.60:FF:000006">
    <property type="entry name" value="Protocadherin alpha 2"/>
    <property type="match status" value="10"/>
</dbReference>
<feature type="domain" description="Cadherin" evidence="16">
    <location>
        <begin position="2381"/>
        <end position="2488"/>
    </location>
</feature>
<feature type="domain" description="Cadherin" evidence="16">
    <location>
        <begin position="1227"/>
        <end position="1334"/>
    </location>
</feature>
<dbReference type="InterPro" id="IPR032455">
    <property type="entry name" value="Cadherin_C"/>
</dbReference>
<keyword evidence="18" id="KW-1185">Reference proteome</keyword>
<organism evidence="17 18">
    <name type="scientific">Triplophysa tibetana</name>
    <dbReference type="NCBI Taxonomy" id="1572043"/>
    <lineage>
        <taxon>Eukaryota</taxon>
        <taxon>Metazoa</taxon>
        <taxon>Chordata</taxon>
        <taxon>Craniata</taxon>
        <taxon>Vertebrata</taxon>
        <taxon>Euteleostomi</taxon>
        <taxon>Actinopterygii</taxon>
        <taxon>Neopterygii</taxon>
        <taxon>Teleostei</taxon>
        <taxon>Ostariophysi</taxon>
        <taxon>Cypriniformes</taxon>
        <taxon>Nemacheilidae</taxon>
        <taxon>Triplophysa</taxon>
    </lineage>
</organism>
<keyword evidence="5" id="KW-0732">Signal</keyword>
<feature type="domain" description="Cadherin" evidence="16">
    <location>
        <begin position="4578"/>
        <end position="4684"/>
    </location>
</feature>
<feature type="compositionally biased region" description="Basic and acidic residues" evidence="14">
    <location>
        <begin position="7600"/>
        <end position="7614"/>
    </location>
</feature>
<dbReference type="GO" id="GO:0005886">
    <property type="term" value="C:plasma membrane"/>
    <property type="evidence" value="ECO:0007669"/>
    <property type="project" value="UniProtKB-SubCell"/>
</dbReference>
<feature type="domain" description="Cadherin" evidence="16">
    <location>
        <begin position="5020"/>
        <end position="5117"/>
    </location>
</feature>
<sequence>METHSSVLSKRWHLSLLVIPAMWTVALAVTRYSIPEEIPVGSVVANIASDLGLDANTLTERKVKLDHIHSKKYLEINKDTGELFIAEKIDREYLCPAKTSSFCFLKMDVIIERPIRIFNIELEIMDINDNAPQFRRERIPLDISESATPGERLSLTNAVDADVGENSIETYYLSESDEFTIEIQSGSDGTKYVDLVLKANLDREKQAVHTLTLTAVDGGIPARSGTASIIIKVLDTNDNAPQFDLQVYSVDLLENAPAGTLILQLNATDLDEGTNAEITYSFTLYTPEKTQEKFSLDPNSGEIRVKDVIDFEEVKSFEMYVEAKDNAINPQSGQCKILVFITDLNDNYPEITINSFQSSIKESDPIGTVIAVISVSDRDSGDNGKLLISIQNAEALPFGLNKSSEDFFALTVTESLDREKIPKYNIVLHVTDRGTPPLNDNEMISVEIQDVNDNAPVFSQTHYTIHLLENNEPGALLSSLTAHDPDLHENQYLVYVIIEKEIANTSISMLFSINPENGNLYALRTFDYEREKEFLFHIEARDSGVPSLSSNVTVHIIILDQNDNTPLIVSPWRPQGSVIEEIIPRSADKGSLVTKVIALDADSMQNSRITYQFLQITDTTLFSLDQYNGEVRTTRMFSYRDPKHQRVVIIAKDNGEPPRSATVTIKVSTVEQMVTHFTETTEVPIEYDLFTDLNLYLLIGLGSVLFLLLITILVICVLKCQKPRPSKAATLGRNSIISQRNSTIADSTLISSDAYWYSLFLAETRKGKVVVRQPLPNGTGFIVSSIPGSAALTETSASRSTLQIAYSVSEEVSPGTFVGNLAKDLNLKVDDLESRGFRIVSGTSKNNLAVNLKTGVLYVQETMDRERLCPNVNTCTISLEAIVNNPLHVYSIEVKLLDINDKSPLFTQKSQFIRISEQSLPGTKFPLLSAEDPDVGSNSVTTYKVSNNPYFIVEVNMEADGPSPELVLQKALDREIQSTVQLILTAIDGGKPSRSGTTNVIVTVLDANDNAPVFSKTVYKAQVFENVPIGTTVIKLNTTDSDEGLNGEIVYSFKQGQKGIADKFVINNATGEILVSGILDYEEVTAFEVRVVAWDKGHSPLASYCKVLVEILDVNDNAPDITLSSLLDNVSEDAKQGTVIAFITVQDKDAGKNGKVHCSIPKKSPFVLESTQGKYYSLVLSKTLDREETQQFNISVTATDEGTPPLSNTAVIVIHISDVNDNAPLFQNSMINVYVKENSPPGAKVATVFAQDNDFGKNAEVTYSLLDGSSMPLSTAISINSVTGEIYSMQTFNYEQVKTLQFHVQATDSGVSPLCSNATVNIFILDENDNSPALLPPYSEPGSVNTENIPYSVEAGYFIAKIRAVDADSGYNALLSYHLSEPKGTNLFRIGTSTGEIRTRRRMSDNDLKSHPLIITVFDNGEPSLSATMSMDVVVMESMDDIQTSVRQVPVKEERFSDLNLYLLIAIVSVSVIFLLSLIGLIAAKCYRTDSSFSRYGAPVINTHPDGSWSYSKSTQQYDIFYSVSEEVNTGTVVGNIAKDLGINMHELEPRLFQIVYGTNKRYFGLNLKTGTLFVNNRIDRESLCSNDQKCTMLVEAMAHNPLNLYRIEINIIDINDNAPSFPMNSHVLNITEVSSLGETFSLPLAEDLDAGSNAVKSYKLSANEHFSLDVLNVEQSVTVELVLIKPLDREKQSVIRLTLTAVDGGKPPMSGILEVIVNVLDVNDNSPVFSKSLYKVKVNKNIALGTQIISLTATDLDEGINGIVTYSIVKQGNLKVSDLFSINSESGLIKIRGKIDYEENAAIELRVEAKDRGQPSKSSQCKVLVEVIDVNDNPPELMVTLLASTIKEDSKVGTALALITISDKDGGKNGIVHCNILGQVPFKIESSYKNYYSLVVNEPLNREEIANYNITIRATDEGTPSLSSTSVITVHISDVNDNAPRFPEPAMNVYIKENSPAGAVIARVTAEDSDINENAHITYSLISRDKTVSPFISMMDVNTAGGELYSKQSFNFEKLQSFQIEVHAVDSGNPPLSSNLTVNVFIMDENDNSPVILPPYSEPGSVNTENIPYFAEAGYFVAKIRAVDGDSGYNALLLYHLTEPKGTNLFGIGTSTGEIRTRRRMSDNDLKTHPLIITVSDNGEPSLSTTMSMDVVVMENIDEVKTSFRQVPVKEESFSDLNQYLLIAIVSVSVIFLLSLIVLIAAKCYRTDSRFNRYGASVINTHPDGSWSYSKSTQQYDVCFSSDTMKSDVVVFPSPFPAAEAELISINGEDTFTRTQTLPSTGAEVNKGTVIGNIAKDLKIGPQELELRMFQIMPGSNSKYFDLNLKSGALFVNERIDREEMCGTNQKCVLNLEALAQNPRSVYRLEMRILDVNDNAPLFLDSALIVNVTEDANVGERFPLPNAKDLDVGSNSLKDYKLGANEHFSLDVHSGQQSMSAELVLQKALDREKQPVIHLLLTAVDGGKPPKSGTLSIVVDVVDVNDNKPVFSKPLYKLRLKENSPIGFKIITISASDLDEGVNSEIRYSFLGHGNTDETNMFSINPNSGDIVVQGQIDYEENSAIELRVQVRDKGIPPKSSHSKVLIEVVDENDNAPELVTTPLLESVKEDAKPGTDVAFITVSDRDGGKNGIVHCAVQGYFPFKLESSYNNHYSLVVDGPLDRESVSQYNITITATDEGAPPLSNISVIIVHIADVNDNAPHFAAPVINAYIRENSQAGGVVAKVTADDSDTGENAELSYLFLDTFSSKVPITTLVNINLVTGEIFSLQSFNHEETKLFQFQVMAKDSGVPHLSSNVTVNVFILDENDNGPVILPPYSKPGSVNTENIPYSAEAGYFVAKIRAVDADSGYNALLSYHLTEFKGTNLFRIGTSTGEIRTRRRMSDNDLKTHPLIIIVSDNGEPSLSATVSMDVVVMESMDHIQTSSKQIPIKEESFSDLNLYLLIAIVSVSVIFLLSLIGLIAAKCYRTDSSFNRYGAPVINTHPDGSWSYSKSTQQYDVCFSSDTMRSDVVVFPSPFPAAEAELISINGEDTFTRTQTLPSTGAIVYTVTEEGNKATVVGNVAKDLNLNVNDLQSGQFHIVNGLNKNYFEVNLKTGELYVGERIDRENICLTSQTCNLNIEAIAQNPLRLFSIGIEILDINDNSPLFPIKTYHLNITEYAFPGDRFPLPKASDADVGINSIRSYKLSTNDYFSLDVPNNGGHSVSGELVLQKALDREKFTDIKLILTAVDGGKPPRSGTVEIVVDVVDVNDNTPTFSQQLYKVTIPENTVYGVPIIRLNASDNDSGLNGQIIYSIINDGKDEASEYFYINPASGEITVKGELDREDTSAFELHVQAKDRGTSPRSSHCKVLIEVVDVNDNAPVISVTSLTNTVKEDAIPGTAVGLIMITDGDVEQNGKVIVHSKESGPFKLQPSYKNYYTLVVEGSLDRERVSQYNITVIATDKGTPPLSSSQVLNIHISDANDNAPRFPEPVINIYLKENSPAGSIIGSVSAQDLDIDENAHIAYSLIPGKRMGKLLGAMFDLNTVNGDVYTKHSFNYEEIKSLQFYVQATDSGVPPLSNNATVNVFILDENDNSPVILPPYSEPVSVNTENIPYSAEAGYFVAKIRAVDADSGYNALLSYHLTEPKGTNLFRIGTSTGEIRTRRRMSDNDLKTHPLIIIVSDNGEPSLSATMSMDVVVMESMKDIQTSFRQVPVQEKRFSDPNLYLLIAIVSVSVIFLLSLIGLIAAKCYRTDSSFSRYGAPVINTHPDGSWSYSKSTQQYDVCFSSDTMKSDVVVFPVPSQSMDGELISISDTDSFTLTHTLPNMKIIYSIQEEVNKGTIVGNLGKDLNINVNDFEFRMFEIVPGSNKKYFDLNLKTGVLFVSEKFDREELCMSNPKCSLNIEAIAKNPHNLYRVEIKILDINDNAPIFPVKSFSVNITENASPGERFLLPVAEDSDYGGNSLKEYKLSQNEHFNIETQNDEQSVFAELVLNKALDREKQATIKLVLTGVDGGKPPKSGTVHILINVMDINDNNPVFSQALYKVKLKENVAGGTKVISVAATDLDEGINGEIVYSFVGHGKKQNLFTILPTTGEIIVNGHVDYEENPAIELRVHARDKGHPPKSTHSKILIEVLDENDNAPEIIMTSLLKNVKEDTKSGTAVALVTISDKDGGKNCIVHCALKGSYPFKLEPSYTNHYSLVVDGPLDRERVSQYNITITATDEGTPPLSNSSVIIVHISDVNDNAPHFSTPVINAYIRENGQAGGLVTKVTADDSDTVNTENIPYSVDAGYFVSKIRAVDGDSGYNALLSYQLTEPKGTNLFRIGTSTGEIRTRRRMSDNDLKTHPLIITVSDNGEPSLSATLSMDVVVMENMDEMKTSFIQIPVQKKSFSDMNLYLLIAIVSVSVIFLLSLIGLIAAKCYRTDSSFNRYGAPVINTHPDGSWSYSKSTQQYDVCFSSDTMKSDIVVVPSPFPAADADLISINCDDSFTSTQTLPTTVKEEVNKGTFVGNISKDLNINVHDLEYRMFRIVSGSNKKYFDLNLKTGVLFVSERFDREELCLSNLKCSLNIEAIAKHPQHLYRVEIKILDINDNAPHFPVKEFRLNISEIASPGERFPLPVAEDSDVGSNSLKEYKLSLNEHFRLDTHSEESVFTELVLNKPLNREKQGIIKLVLTGVDGGKPPKSGTLNIIINVMDVNDNNPVFSQPLYKIKLKENVAIGTKVISVSASDLDEGINCEIEYSFVGLGKKQDLFTIVPENGDIVVNGKVDYEENPAIELRVQARDKGSPPKSTQCKVLIEVLDENDNAPEIIMTPLLDIVKEDTKSGTVVALVTVADKDGGKNGIVHCALKGSYPFKLESSYNNHYSLVVDGPLDRENVSQFNITITATDEGTPVLSKSSIINVHIADVNDNAPQFSTPVINTYLRENSQAGGLVSKVTADDSDTGVNAELSYSLLERYSSNVPVATFININSLNGELFSLQSFNHEETKRFQFQVRATDSGVPPLSSNVTVNVFILDENDNRPVILPPYSEPGSVNSENIPYSAEAGYFVAKIRAVDGDSGYNALLSYHLTEPKGTNLFRIGTSTGEIRTRRRMSDNDLKTHPLIITVSDNGEPSLSASMTMDVVVMEDMNDIKTSFRQVPVKEERFSNLNMYLVIAIVSVSVIFLLSLIGLIAAKCYRTDRSFSRYEAPVINTHPDGSWSYSKSTQQYDVCFSSDTMKSDIVVVPSPFLAADADLISINCDDSFTSTQTLPGKIVYSVSEEVNKGTVVGNLAKDLRIDVLDLESRVLQLVSGSNRKYFDVNFKTGAFFVNERIDREDLCSDHQQCALNMEAVLQNPNSLHRIEINVLDVNDNSPYFVDSRITINITEDVIPGARFHLPVAEDNDIGINALKDYKLSKNEHFSIDVQREEQSVSAELVLQKPLDREKQSVIPLVLTAVDGGKPAKTGTLSIIVHVIDLNDNWPVFSKPLYKIKVRENVAVGTKLTSLMATDLDEGSNSEIIYSIAEHGNNKKQSLFTVIAETGDIIANGVIDYERNSAIELRVQARDKGNPPKSTQFALVTVSDKDGGRNGIVHCDLKGLYPFKLESSYNNHYSLVVNGPLDRENVSQYNITITATDEGTQPLSNSSIVIIHIADVNDNAPHFTTPVISAYLRENSQAGGLLTKVTADDSDTGENAELSYSLLDTSSSNVPITTLININALTGEIFSLQSFNHKETKIFQFQVVATDSGVPPLSSNVTVNVFILDENDNLSDNGEPSLSATMSMDVVVMENMNDIKTSFRQVPVKEESFSDLNLYLLIAIVSVSVIFLLSLIVLIAAKCYRTDSSFSRRMTHRMELRVFFWLVMSSVVQVNGQIVYSVSEEVNVGTVVGNVVKDMNLNVQDLESRAFQLVFGTRTRYFDVNLKSGALYVAERIDREELCPTTLSCSLNFEAIVNHPLILHRVIVNILDVNDNSPTFPVETQILNVSESMQPGATFSLISAFDEDVGQFSVKSYKLITNDYFSLEVNSGNAHSMSAELILRKALDREKEALIQLVLTSLDGGKPPRSGTLQILVNVLDINDNAPVFSSPLYKVRVTENAPRGMKIIKLNATDIDEGPNGEVTYMFNSHGQEKNLDVFVISSDTGEIEVKGNIDFEDRAFYEIRVEAQDKGLSPMTANSKVLVEVIDVNDNAPEITITSLLSSLSEDAKTGTAVALVTVSDKDGGMNGKVSCKLLGDFPFKLESSYKNYYSVVLEGQVDRESRSNYNITLIAVDEGTPPLSSTSVVYVEVSDVNDNAPRFNENNIKVYVKENTPPGTLIHTVSAADRDSNENAAVSYSIVNNKATVNSVSVNSLTGELYILQSFNFEEQKTLSFHIQATDSGVPSLSSNATVNVFILDENDNSPIILPPYSETASVATENIPYSAEAGYFVAKIRAVDADSGYNGLISFHITESRGTNLFRIGTSTGEIRTRRRMSDNDVKTHPLVITVSDNGEPTLSVTMSMEVIVVENMDDIKTSFRQIPVKEDNFSDLNLYLLIAVVSVSVIFLLSLIGLIATKCYRTDVSFSGYNCPVTTNHPDGSWSYSKSTQQYDVCFSSDTIKSDVVVFPSPFPPADAELISITGEDTFTQTQTLPTTGKRSAIRACEKFPCNWVSTRFCFAQLDEGDRWIRGIRDCLDKKVPLSIWVFLLFCGLAVGQIRYSVPEESESGTIVGDIAQELGLDNRKLSTRKIKVTSNSGKRYVDYKNGNLLVNERIDRETLCDSSTACVLNLEVLLENPSEEHNVEVEITDVNDNTPQFPRDEYQLEITESALPGSRFPIEHAQDPDIGPNSVRLYRLSPNEHFALDSNKPSLNTKHIELVLKKPLDREIAPYHQLILTASDGGTPARTGTAKINVRVLDSNDNNPLFDSSMYKVKLLENSPKDTLVIKLNAMDQDEGTNGEVLYSFSSYTPDRVRQMFSMDTNTGEIRVRNNVDYEDTNSYEMYIQAMDKGPAPVAAHCKVVVEVVDVNDNVPEIVLSSLSSPVREDARADTVVALISVTDRDSGANKQVTLEIPPGLPFKIKSFRNYYTLATSAFLDRETTAAYNVTLSATDGGTPPLSSRKTIQVDVADVNDNPPRFEQTSYTVYVTENNAPGASLCTVKAQDSDVNENARITYTVLNDNNHGIPVTSYVSVKADTGVAYALRSFDYETLREFHFQVKAQDGGIPPLSRVATVYIYIMDQNDHPPDVINPPANGTRSTETVQKNAEPGTLITKVVAYDADAGQNAWIIYLLDQASDLDLFKVHEHTGEIRTTRRVLEDNSTSFSLTVLIKDHGEPPLSSTATINVAVMEVPPKFTPDPKRIIRPHSTLLFSNVTLYLIVALSATTFVFLVTVVVLAIVRCHAYCTQPGSCSPCCVSQKAQAEGGSGGGGGGGGGGAGSQPNNNVVLRRDLKVEPHYIEVRGNGSLTKTYCYKTCLTATSGSDTFMFYNTGRPISGTWGSERYFTQGSGFVRRLSMPDAAGLQPKGPNADWRYSASLRAGVQSSVHMEEASAVMQGAQGMLVQNWPTVSSAADGEGEGQLSPPVGAGINSNSWSFRYGAGPGYGPPQALRPGEIPPEAFIIPGSPAIISIRQDPGAVDDKGEFITFGKKEESKKKKKKKKEGKKDKKDKGKDDGDE</sequence>
<feature type="domain" description="Cadherin" evidence="16">
    <location>
        <begin position="4471"/>
        <end position="4577"/>
    </location>
</feature>
<feature type="domain" description="Cadherin" evidence="16">
    <location>
        <begin position="6756"/>
        <end position="6864"/>
    </location>
</feature>
<comment type="function">
    <text evidence="1">Potential calcium-dependent cell-adhesion protein. May be involved in the establishment and maintenance of specific neuronal connections in the brain.</text>
</comment>
<feature type="domain" description="Cadherin" evidence="16">
    <location>
        <begin position="6371"/>
        <end position="6476"/>
    </location>
</feature>
<feature type="domain" description="Cadherin" evidence="16">
    <location>
        <begin position="26"/>
        <end position="134"/>
    </location>
</feature>
<dbReference type="CDD" id="cd11304">
    <property type="entry name" value="Cadherin_repeat"/>
    <property type="match status" value="55"/>
</dbReference>
<feature type="domain" description="Cadherin" evidence="16">
    <location>
        <begin position="7077"/>
        <end position="7186"/>
    </location>
</feature>
<evidence type="ECO:0000256" key="7">
    <source>
        <dbReference type="ARBA" id="ARBA00022837"/>
    </source>
</evidence>
<dbReference type="InterPro" id="IPR015919">
    <property type="entry name" value="Cadherin-like_sf"/>
</dbReference>
<keyword evidence="10 15" id="KW-0472">Membrane</keyword>
<feature type="domain" description="Cadherin" evidence="16">
    <location>
        <begin position="3023"/>
        <end position="3145"/>
    </location>
</feature>
<dbReference type="EMBL" id="SOYY01000023">
    <property type="protein sequence ID" value="KAA0703880.1"/>
    <property type="molecule type" value="Genomic_DNA"/>
</dbReference>
<keyword evidence="6" id="KW-0677">Repeat</keyword>
<evidence type="ECO:0000256" key="9">
    <source>
        <dbReference type="ARBA" id="ARBA00022989"/>
    </source>
</evidence>
<feature type="domain" description="Cadherin" evidence="16">
    <location>
        <begin position="2311"/>
        <end position="2380"/>
    </location>
</feature>
<feature type="domain" description="Cadherin" evidence="16">
    <location>
        <begin position="2489"/>
        <end position="2596"/>
    </location>
</feature>
<evidence type="ECO:0000256" key="15">
    <source>
        <dbReference type="SAM" id="Phobius"/>
    </source>
</evidence>
<dbReference type="FunFam" id="2.60.40.60:FF:000002">
    <property type="entry name" value="Protocadherin alpha 2"/>
    <property type="match status" value="9"/>
</dbReference>
<feature type="domain" description="Cadherin" evidence="16">
    <location>
        <begin position="3911"/>
        <end position="4018"/>
    </location>
</feature>
<feature type="domain" description="Cadherin" evidence="16">
    <location>
        <begin position="6259"/>
        <end position="6364"/>
    </location>
</feature>
<feature type="domain" description="Cadherin" evidence="16">
    <location>
        <begin position="5446"/>
        <end position="5623"/>
    </location>
</feature>
<feature type="domain" description="Cadherin" evidence="16">
    <location>
        <begin position="1944"/>
        <end position="2053"/>
    </location>
</feature>
<evidence type="ECO:0000256" key="2">
    <source>
        <dbReference type="ARBA" id="ARBA00004251"/>
    </source>
</evidence>
<dbReference type="Proteomes" id="UP000324632">
    <property type="component" value="Chromosome 23"/>
</dbReference>
<keyword evidence="4 15" id="KW-0812">Transmembrane</keyword>
<feature type="domain" description="Cadherin" evidence="16">
    <location>
        <begin position="6865"/>
        <end position="6972"/>
    </location>
</feature>
<evidence type="ECO:0000256" key="14">
    <source>
        <dbReference type="SAM" id="MobiDB-lite"/>
    </source>
</evidence>
<feature type="domain" description="Cadherin" evidence="16">
    <location>
        <begin position="1731"/>
        <end position="1838"/>
    </location>
</feature>
<feature type="domain" description="Cadherin" evidence="16">
    <location>
        <begin position="1349"/>
        <end position="1452"/>
    </location>
</feature>
<dbReference type="FunFam" id="2.60.40.60:FF:000185">
    <property type="entry name" value="Protocadherin 2 alpha c"/>
    <property type="match status" value="1"/>
</dbReference>
<feature type="domain" description="Cadherin" evidence="16">
    <location>
        <begin position="3592"/>
        <end position="3689"/>
    </location>
</feature>
<feature type="domain" description="Cadherin" evidence="16">
    <location>
        <begin position="2826"/>
        <end position="2929"/>
    </location>
</feature>
<feature type="domain" description="Cadherin" evidence="16">
    <location>
        <begin position="1623"/>
        <end position="1730"/>
    </location>
</feature>
<dbReference type="Gene3D" id="2.60.40.60">
    <property type="entry name" value="Cadherins"/>
    <property type="match status" value="59"/>
</dbReference>
<feature type="domain" description="Cadherin" evidence="16">
    <location>
        <begin position="244"/>
        <end position="351"/>
    </location>
</feature>
<feature type="domain" description="Cadherin" evidence="16">
    <location>
        <begin position="5937"/>
        <end position="6045"/>
    </location>
</feature>
<dbReference type="PANTHER" id="PTHR24028">
    <property type="entry name" value="CADHERIN-87A"/>
    <property type="match status" value="1"/>
</dbReference>
<feature type="domain" description="Cadherin" evidence="16">
    <location>
        <begin position="5338"/>
        <end position="5445"/>
    </location>
</feature>
<feature type="domain" description="Cadherin" evidence="16">
    <location>
        <begin position="3255"/>
        <end position="3362"/>
    </location>
</feature>
<feature type="transmembrane region" description="Helical" evidence="15">
    <location>
        <begin position="12"/>
        <end position="34"/>
    </location>
</feature>
<dbReference type="PRINTS" id="PR00205">
    <property type="entry name" value="CADHERIN"/>
</dbReference>